<organism evidence="9">
    <name type="scientific">Hellea balneolensis</name>
    <dbReference type="NCBI Taxonomy" id="287478"/>
    <lineage>
        <taxon>Bacteria</taxon>
        <taxon>Pseudomonadati</taxon>
        <taxon>Pseudomonadota</taxon>
        <taxon>Alphaproteobacteria</taxon>
        <taxon>Maricaulales</taxon>
        <taxon>Robiginitomaculaceae</taxon>
        <taxon>Hellea</taxon>
    </lineage>
</organism>
<feature type="non-terminal residue" evidence="9">
    <location>
        <position position="211"/>
    </location>
</feature>
<evidence type="ECO:0000256" key="5">
    <source>
        <dbReference type="ARBA" id="ARBA00022741"/>
    </source>
</evidence>
<dbReference type="NCBIfam" id="TIGR01027">
    <property type="entry name" value="proB"/>
    <property type="match status" value="1"/>
</dbReference>
<dbReference type="EMBL" id="DRMJ01000099">
    <property type="protein sequence ID" value="HHL42375.1"/>
    <property type="molecule type" value="Genomic_DNA"/>
</dbReference>
<reference evidence="9" key="1">
    <citation type="journal article" date="2020" name="mSystems">
        <title>Genome- and Community-Level Interaction Insights into Carbon Utilization and Element Cycling Functions of Hydrothermarchaeota in Hydrothermal Sediment.</title>
        <authorList>
            <person name="Zhou Z."/>
            <person name="Liu Y."/>
            <person name="Xu W."/>
            <person name="Pan J."/>
            <person name="Luo Z.H."/>
            <person name="Li M."/>
        </authorList>
    </citation>
    <scope>NUCLEOTIDE SEQUENCE [LARGE SCALE GENOMIC DNA]</scope>
    <source>
        <strain evidence="9">HyVt-485</strain>
    </source>
</reference>
<dbReference type="Proteomes" id="UP000885830">
    <property type="component" value="Unassembled WGS sequence"/>
</dbReference>
<keyword evidence="3" id="KW-0641">Proline biosynthesis</keyword>
<sequence length="211" mass="22708">MATLRSHNLIIVKIGSALLVDEQTGKLNTAWLHALAKDICAQIENGTQIAIVSSGAIALGRTHLGLKSHSLTLAQKQACAAVGQVILTHAYAEAFRQDDLITAQALLTLNDTEDRRRYINAKATLETLLSQGAIPIINENDTVATDEIRYGDNDRLAARVAQMIGADLLLLLSDIDGLYDKDPNSHKSARHIPIVDVITDEILAMGGEANP</sequence>
<evidence type="ECO:0000256" key="3">
    <source>
        <dbReference type="ARBA" id="ARBA00022650"/>
    </source>
</evidence>
<evidence type="ECO:0000256" key="7">
    <source>
        <dbReference type="ARBA" id="ARBA00022840"/>
    </source>
</evidence>
<dbReference type="Gene3D" id="3.40.1160.10">
    <property type="entry name" value="Acetylglutamate kinase-like"/>
    <property type="match status" value="1"/>
</dbReference>
<dbReference type="AlphaFoldDB" id="A0A7C5M2B2"/>
<accession>A0A7C5M2B2</accession>
<evidence type="ECO:0000313" key="9">
    <source>
        <dbReference type="EMBL" id="HHL42375.1"/>
    </source>
</evidence>
<keyword evidence="5" id="KW-0547">Nucleotide-binding</keyword>
<dbReference type="InterPro" id="IPR001057">
    <property type="entry name" value="Glu/AcGlu_kinase"/>
</dbReference>
<keyword evidence="6" id="KW-0418">Kinase</keyword>
<dbReference type="PANTHER" id="PTHR43654">
    <property type="entry name" value="GLUTAMATE 5-KINASE"/>
    <property type="match status" value="1"/>
</dbReference>
<evidence type="ECO:0000256" key="1">
    <source>
        <dbReference type="ARBA" id="ARBA00022490"/>
    </source>
</evidence>
<dbReference type="InterPro" id="IPR001048">
    <property type="entry name" value="Asp/Glu/Uridylate_kinase"/>
</dbReference>
<evidence type="ECO:0000256" key="2">
    <source>
        <dbReference type="ARBA" id="ARBA00022605"/>
    </source>
</evidence>
<dbReference type="InterPro" id="IPR036393">
    <property type="entry name" value="AceGlu_kinase-like_sf"/>
</dbReference>
<dbReference type="InterPro" id="IPR041739">
    <property type="entry name" value="G5K_ProB"/>
</dbReference>
<dbReference type="Pfam" id="PF00696">
    <property type="entry name" value="AA_kinase"/>
    <property type="match status" value="1"/>
</dbReference>
<dbReference type="GO" id="GO:0005524">
    <property type="term" value="F:ATP binding"/>
    <property type="evidence" value="ECO:0007669"/>
    <property type="project" value="UniProtKB-KW"/>
</dbReference>
<evidence type="ECO:0000256" key="6">
    <source>
        <dbReference type="ARBA" id="ARBA00022777"/>
    </source>
</evidence>
<dbReference type="FunFam" id="3.40.1160.10:FF:000006">
    <property type="entry name" value="Glutamate 5-kinase"/>
    <property type="match status" value="1"/>
</dbReference>
<gene>
    <name evidence="9" type="primary">proB</name>
    <name evidence="9" type="ORF">ENJ42_02050</name>
</gene>
<dbReference type="EC" id="2.7.2.11" evidence="9"/>
<dbReference type="PANTHER" id="PTHR43654:SF1">
    <property type="entry name" value="ISOPENTENYL PHOSPHATE KINASE"/>
    <property type="match status" value="1"/>
</dbReference>
<dbReference type="SUPFAM" id="SSF53633">
    <property type="entry name" value="Carbamate kinase-like"/>
    <property type="match status" value="1"/>
</dbReference>
<feature type="domain" description="Aspartate/glutamate/uridylate kinase" evidence="8">
    <location>
        <begin position="8"/>
        <end position="207"/>
    </location>
</feature>
<evidence type="ECO:0000259" key="8">
    <source>
        <dbReference type="Pfam" id="PF00696"/>
    </source>
</evidence>
<protein>
    <submittedName>
        <fullName evidence="9">Glutamate 5-kinase</fullName>
        <ecNumber evidence="9">2.7.2.11</ecNumber>
    </submittedName>
</protein>
<evidence type="ECO:0000256" key="4">
    <source>
        <dbReference type="ARBA" id="ARBA00022679"/>
    </source>
</evidence>
<keyword evidence="1" id="KW-0963">Cytoplasm</keyword>
<dbReference type="GO" id="GO:0004349">
    <property type="term" value="F:glutamate 5-kinase activity"/>
    <property type="evidence" value="ECO:0007669"/>
    <property type="project" value="UniProtKB-EC"/>
</dbReference>
<dbReference type="GO" id="GO:0008652">
    <property type="term" value="P:amino acid biosynthetic process"/>
    <property type="evidence" value="ECO:0007669"/>
    <property type="project" value="UniProtKB-KW"/>
</dbReference>
<proteinExistence type="predicted"/>
<comment type="caution">
    <text evidence="9">The sequence shown here is derived from an EMBL/GenBank/DDBJ whole genome shotgun (WGS) entry which is preliminary data.</text>
</comment>
<name>A0A7C5M2B2_9PROT</name>
<keyword evidence="2" id="KW-0028">Amino-acid biosynthesis</keyword>
<dbReference type="CDD" id="cd04242">
    <property type="entry name" value="AAK_G5K_ProB"/>
    <property type="match status" value="1"/>
</dbReference>
<dbReference type="GO" id="GO:0005829">
    <property type="term" value="C:cytosol"/>
    <property type="evidence" value="ECO:0007669"/>
    <property type="project" value="TreeGrafter"/>
</dbReference>
<dbReference type="InterPro" id="IPR005715">
    <property type="entry name" value="Glu_5kinase/COase_Synthase"/>
</dbReference>
<keyword evidence="4 9" id="KW-0808">Transferase</keyword>
<keyword evidence="7" id="KW-0067">ATP-binding</keyword>
<dbReference type="PRINTS" id="PR00474">
    <property type="entry name" value="GLU5KINASE"/>
</dbReference>